<dbReference type="PATRIC" id="fig|1619313.3.peg.2562"/>
<evidence type="ECO:0000256" key="2">
    <source>
        <dbReference type="ARBA" id="ARBA00023315"/>
    </source>
</evidence>
<proteinExistence type="inferred from homology"/>
<protein>
    <recommendedName>
        <fullName evidence="4">N-acetyltransferase domain-containing protein</fullName>
    </recommendedName>
</protein>
<dbReference type="EMBL" id="LN907827">
    <property type="protein sequence ID" value="CUU24698.1"/>
    <property type="molecule type" value="Genomic_DNA"/>
</dbReference>
<reference evidence="6" key="1">
    <citation type="submission" date="2015-11" db="EMBL/GenBank/DDBJ databases">
        <authorList>
            <person name="Blom J."/>
        </authorList>
    </citation>
    <scope>NUCLEOTIDE SEQUENCE [LARGE SCALE GENOMIC DNA]</scope>
</reference>
<keyword evidence="6" id="KW-1185">Reference proteome</keyword>
<keyword evidence="1" id="KW-0808">Transferase</keyword>
<dbReference type="InterPro" id="IPR016181">
    <property type="entry name" value="Acyl_CoA_acyltransferase"/>
</dbReference>
<dbReference type="SUPFAM" id="SSF55729">
    <property type="entry name" value="Acyl-CoA N-acyltransferases (Nat)"/>
    <property type="match status" value="1"/>
</dbReference>
<gene>
    <name evidence="5" type="ORF">EM595_2465</name>
</gene>
<name>A0A0U5L1T9_9GAMM</name>
<dbReference type="OrthoDB" id="9804153at2"/>
<dbReference type="InterPro" id="IPR000182">
    <property type="entry name" value="GNAT_dom"/>
</dbReference>
<dbReference type="PANTHER" id="PTHR43792:SF8">
    <property type="entry name" value="[RIBOSOMAL PROTEIN US5]-ALANINE N-ACETYLTRANSFERASE"/>
    <property type="match status" value="1"/>
</dbReference>
<evidence type="ECO:0000259" key="4">
    <source>
        <dbReference type="Pfam" id="PF13302"/>
    </source>
</evidence>
<dbReference type="PANTHER" id="PTHR43792">
    <property type="entry name" value="GNAT FAMILY, PUTATIVE (AFU_ORTHOLOGUE AFUA_3G00765)-RELATED-RELATED"/>
    <property type="match status" value="1"/>
</dbReference>
<dbReference type="KEGG" id="ege:EM595_2465"/>
<evidence type="ECO:0000313" key="5">
    <source>
        <dbReference type="EMBL" id="CUU24698.1"/>
    </source>
</evidence>
<comment type="similarity">
    <text evidence="3">Belongs to the acetyltransferase family. RimJ subfamily.</text>
</comment>
<evidence type="ECO:0000256" key="3">
    <source>
        <dbReference type="ARBA" id="ARBA00038502"/>
    </source>
</evidence>
<dbReference type="GeneID" id="84612567"/>
<dbReference type="STRING" id="1619313.EM595_2465"/>
<evidence type="ECO:0000256" key="1">
    <source>
        <dbReference type="ARBA" id="ARBA00022679"/>
    </source>
</evidence>
<accession>A0A0U5L1T9</accession>
<dbReference type="RefSeq" id="WP_067432330.1">
    <property type="nucleotide sequence ID" value="NZ_CP073262.1"/>
</dbReference>
<feature type="domain" description="N-acetyltransferase" evidence="4">
    <location>
        <begin position="10"/>
        <end position="150"/>
    </location>
</feature>
<sequence length="180" mass="20883">METPPLSTARLELRPLSLSDVPHIQRVFPRWEIVQYLHNAVPWPFPEDGALRYVQGVALPAMAEGTAWHWSLRHHSQPETLIGLISLREGEDDNRGFWLVPEWQRQGLMSEACECVTDFWFNVLNKPLLRAPKARENIGSRRISLQSGMRLVDTRLADYVSGELESEIWEITREEWAARR</sequence>
<dbReference type="GO" id="GO:0016747">
    <property type="term" value="F:acyltransferase activity, transferring groups other than amino-acyl groups"/>
    <property type="evidence" value="ECO:0007669"/>
    <property type="project" value="InterPro"/>
</dbReference>
<keyword evidence="2" id="KW-0012">Acyltransferase</keyword>
<dbReference type="Proteomes" id="UP000059419">
    <property type="component" value="Chromosome 1"/>
</dbReference>
<dbReference type="Pfam" id="PF13302">
    <property type="entry name" value="Acetyltransf_3"/>
    <property type="match status" value="1"/>
</dbReference>
<dbReference type="Gene3D" id="3.40.630.30">
    <property type="match status" value="1"/>
</dbReference>
<evidence type="ECO:0000313" key="6">
    <source>
        <dbReference type="Proteomes" id="UP000059419"/>
    </source>
</evidence>
<organism evidence="5 6">
    <name type="scientific">Duffyella gerundensis</name>
    <dbReference type="NCBI Taxonomy" id="1619313"/>
    <lineage>
        <taxon>Bacteria</taxon>
        <taxon>Pseudomonadati</taxon>
        <taxon>Pseudomonadota</taxon>
        <taxon>Gammaproteobacteria</taxon>
        <taxon>Enterobacterales</taxon>
        <taxon>Erwiniaceae</taxon>
        <taxon>Duffyella</taxon>
    </lineage>
</organism>
<dbReference type="InterPro" id="IPR051531">
    <property type="entry name" value="N-acetyltransferase"/>
</dbReference>
<dbReference type="AlphaFoldDB" id="A0A0U5L1T9"/>